<reference evidence="1 2" key="1">
    <citation type="submission" date="2020-10" db="EMBL/GenBank/DDBJ databases">
        <title>Genome analysis of Massilia species.</title>
        <authorList>
            <person name="Jung D.-H."/>
        </authorList>
    </citation>
    <scope>NUCLEOTIDE SEQUENCE [LARGE SCALE GENOMIC DNA]</scope>
    <source>
        <strain evidence="2">sipir</strain>
    </source>
</reference>
<name>A0ABY4A0X0_9BURK</name>
<dbReference type="RefSeq" id="WP_243489560.1">
    <property type="nucleotide sequence ID" value="NZ_CP063361.1"/>
</dbReference>
<proteinExistence type="predicted"/>
<dbReference type="EMBL" id="CP063361">
    <property type="protein sequence ID" value="UOD28401.1"/>
    <property type="molecule type" value="Genomic_DNA"/>
</dbReference>
<protein>
    <submittedName>
        <fullName evidence="1">Uncharacterized protein</fullName>
    </submittedName>
</protein>
<gene>
    <name evidence="1" type="ORF">INH39_23520</name>
</gene>
<evidence type="ECO:0000313" key="1">
    <source>
        <dbReference type="EMBL" id="UOD28401.1"/>
    </source>
</evidence>
<dbReference type="Proteomes" id="UP000831532">
    <property type="component" value="Chromosome"/>
</dbReference>
<keyword evidence="2" id="KW-1185">Reference proteome</keyword>
<sequence length="76" mass="7915">MLAEGLGGLIVPVFAQNGTAGSKRQVTSTGHMWRGMMAGRSEMMQSVNAASSGRSIQSWATFSPMPKPCSLPVSSA</sequence>
<organism evidence="1 2">
    <name type="scientific">Massilia violaceinigra</name>
    <dbReference type="NCBI Taxonomy" id="2045208"/>
    <lineage>
        <taxon>Bacteria</taxon>
        <taxon>Pseudomonadati</taxon>
        <taxon>Pseudomonadota</taxon>
        <taxon>Betaproteobacteria</taxon>
        <taxon>Burkholderiales</taxon>
        <taxon>Oxalobacteraceae</taxon>
        <taxon>Telluria group</taxon>
        <taxon>Massilia</taxon>
    </lineage>
</organism>
<accession>A0ABY4A0X0</accession>
<evidence type="ECO:0000313" key="2">
    <source>
        <dbReference type="Proteomes" id="UP000831532"/>
    </source>
</evidence>